<accession>A0A0E9R332</accession>
<dbReference type="EMBL" id="GBXM01085400">
    <property type="protein sequence ID" value="JAH23177.1"/>
    <property type="molecule type" value="Transcribed_RNA"/>
</dbReference>
<organism evidence="1">
    <name type="scientific">Anguilla anguilla</name>
    <name type="common">European freshwater eel</name>
    <name type="synonym">Muraena anguilla</name>
    <dbReference type="NCBI Taxonomy" id="7936"/>
    <lineage>
        <taxon>Eukaryota</taxon>
        <taxon>Metazoa</taxon>
        <taxon>Chordata</taxon>
        <taxon>Craniata</taxon>
        <taxon>Vertebrata</taxon>
        <taxon>Euteleostomi</taxon>
        <taxon>Actinopterygii</taxon>
        <taxon>Neopterygii</taxon>
        <taxon>Teleostei</taxon>
        <taxon>Anguilliformes</taxon>
        <taxon>Anguillidae</taxon>
        <taxon>Anguilla</taxon>
    </lineage>
</organism>
<sequence length="17" mass="1858">MALASNSPLLWRVGSKK</sequence>
<name>A0A0E9R332_ANGAN</name>
<proteinExistence type="predicted"/>
<evidence type="ECO:0000313" key="1">
    <source>
        <dbReference type="EMBL" id="JAH23177.1"/>
    </source>
</evidence>
<protein>
    <submittedName>
        <fullName evidence="1">Uncharacterized protein</fullName>
    </submittedName>
</protein>
<reference evidence="1" key="1">
    <citation type="submission" date="2014-11" db="EMBL/GenBank/DDBJ databases">
        <authorList>
            <person name="Amaro Gonzalez C."/>
        </authorList>
    </citation>
    <scope>NUCLEOTIDE SEQUENCE</scope>
</reference>
<reference evidence="1" key="2">
    <citation type="journal article" date="2015" name="Fish Shellfish Immunol.">
        <title>Early steps in the European eel (Anguilla anguilla)-Vibrio vulnificus interaction in the gills: Role of the RtxA13 toxin.</title>
        <authorList>
            <person name="Callol A."/>
            <person name="Pajuelo D."/>
            <person name="Ebbesson L."/>
            <person name="Teles M."/>
            <person name="MacKenzie S."/>
            <person name="Amaro C."/>
        </authorList>
    </citation>
    <scope>NUCLEOTIDE SEQUENCE</scope>
</reference>
<dbReference type="AlphaFoldDB" id="A0A0E9R332"/>